<sequence>VNGHENKENTTDDQNGWETFLRKSKFCHRPTQSFLPDSERERVNAVCASGGKLYKGNLCISKEPFSFITVRVEQGTSPPHPLCIGLQGAEAEPS</sequence>
<evidence type="ECO:0000313" key="2">
    <source>
        <dbReference type="Proteomes" id="UP000694580"/>
    </source>
</evidence>
<dbReference type="GeneTree" id="ENSGT01120000272910"/>
<protein>
    <submittedName>
        <fullName evidence="1">Uncharacterized protein</fullName>
    </submittedName>
</protein>
<dbReference type="InterPro" id="IPR036816">
    <property type="entry name" value="RNaseA-like_dom_sf"/>
</dbReference>
<name>A0AAY4AHQ1_9TELE</name>
<dbReference type="Ensembl" id="ENSDCDT00010008085.1">
    <property type="protein sequence ID" value="ENSDCDP00010007700.1"/>
    <property type="gene ID" value="ENSDCDG00010003438.1"/>
</dbReference>
<organism evidence="1 2">
    <name type="scientific">Denticeps clupeoides</name>
    <name type="common">denticle herring</name>
    <dbReference type="NCBI Taxonomy" id="299321"/>
    <lineage>
        <taxon>Eukaryota</taxon>
        <taxon>Metazoa</taxon>
        <taxon>Chordata</taxon>
        <taxon>Craniata</taxon>
        <taxon>Vertebrata</taxon>
        <taxon>Euteleostomi</taxon>
        <taxon>Actinopterygii</taxon>
        <taxon>Neopterygii</taxon>
        <taxon>Teleostei</taxon>
        <taxon>Clupei</taxon>
        <taxon>Clupeiformes</taxon>
        <taxon>Denticipitoidei</taxon>
        <taxon>Denticipitidae</taxon>
        <taxon>Denticeps</taxon>
    </lineage>
</organism>
<proteinExistence type="predicted"/>
<accession>A0AAY4AHQ1</accession>
<reference evidence="1" key="2">
    <citation type="submission" date="2025-08" db="UniProtKB">
        <authorList>
            <consortium name="Ensembl"/>
        </authorList>
    </citation>
    <scope>IDENTIFICATION</scope>
</reference>
<dbReference type="Gene3D" id="3.10.130.10">
    <property type="entry name" value="Ribonuclease A-like domain"/>
    <property type="match status" value="1"/>
</dbReference>
<reference evidence="1" key="3">
    <citation type="submission" date="2025-09" db="UniProtKB">
        <authorList>
            <consortium name="Ensembl"/>
        </authorList>
    </citation>
    <scope>IDENTIFICATION</scope>
</reference>
<reference evidence="1 2" key="1">
    <citation type="submission" date="2020-06" db="EMBL/GenBank/DDBJ databases">
        <authorList>
            <consortium name="Wellcome Sanger Institute Data Sharing"/>
        </authorList>
    </citation>
    <scope>NUCLEOTIDE SEQUENCE [LARGE SCALE GENOMIC DNA]</scope>
</reference>
<dbReference type="Proteomes" id="UP000694580">
    <property type="component" value="Chromosome 5"/>
</dbReference>
<evidence type="ECO:0000313" key="1">
    <source>
        <dbReference type="Ensembl" id="ENSDCDP00010007700.1"/>
    </source>
</evidence>
<dbReference type="AlphaFoldDB" id="A0AAY4AHQ1"/>
<keyword evidence="2" id="KW-1185">Reference proteome</keyword>